<dbReference type="Proteomes" id="UP000298327">
    <property type="component" value="Unassembled WGS sequence"/>
</dbReference>
<proteinExistence type="predicted"/>
<keyword evidence="4" id="KW-0223">Dioxygenase</keyword>
<dbReference type="InterPro" id="IPR036396">
    <property type="entry name" value="Cyt_P450_sf"/>
</dbReference>
<evidence type="ECO:0000256" key="2">
    <source>
        <dbReference type="ARBA" id="ARBA00022617"/>
    </source>
</evidence>
<feature type="binding site" description="axial binding residue" evidence="7">
    <location>
        <position position="416"/>
    </location>
    <ligand>
        <name>heme b</name>
        <dbReference type="ChEBI" id="CHEBI:60344"/>
    </ligand>
    <ligandPart>
        <name>Fe</name>
        <dbReference type="ChEBI" id="CHEBI:18248"/>
    </ligandPart>
</feature>
<dbReference type="PRINTS" id="PR00457">
    <property type="entry name" value="ANPEROXIDASE"/>
</dbReference>
<dbReference type="InterPro" id="IPR037120">
    <property type="entry name" value="Haem_peroxidase_sf_animal"/>
</dbReference>
<protein>
    <recommendedName>
        <fullName evidence="10">Linoleate 8R-lipoxygenase</fullName>
    </recommendedName>
</protein>
<accession>A0A4Y9ZCA9</accession>
<dbReference type="EMBL" id="SEOQ01000070">
    <property type="protein sequence ID" value="TFY71039.1"/>
    <property type="molecule type" value="Genomic_DNA"/>
</dbReference>
<organism evidence="8 9">
    <name type="scientific">Dentipellis fragilis</name>
    <dbReference type="NCBI Taxonomy" id="205917"/>
    <lineage>
        <taxon>Eukaryota</taxon>
        <taxon>Fungi</taxon>
        <taxon>Dikarya</taxon>
        <taxon>Basidiomycota</taxon>
        <taxon>Agaricomycotina</taxon>
        <taxon>Agaricomycetes</taxon>
        <taxon>Russulales</taxon>
        <taxon>Hericiaceae</taxon>
        <taxon>Dentipellis</taxon>
    </lineage>
</organism>
<dbReference type="OrthoDB" id="823504at2759"/>
<dbReference type="Gene3D" id="1.10.640.10">
    <property type="entry name" value="Haem peroxidase domain superfamily, animal type"/>
    <property type="match status" value="1"/>
</dbReference>
<keyword evidence="2 7" id="KW-0349">Heme</keyword>
<dbReference type="GO" id="GO:0051213">
    <property type="term" value="F:dioxygenase activity"/>
    <property type="evidence" value="ECO:0007669"/>
    <property type="project" value="UniProtKB-KW"/>
</dbReference>
<dbReference type="GO" id="GO:0004601">
    <property type="term" value="F:peroxidase activity"/>
    <property type="evidence" value="ECO:0007669"/>
    <property type="project" value="InterPro"/>
</dbReference>
<dbReference type="PROSITE" id="PS50292">
    <property type="entry name" value="PEROXIDASE_3"/>
    <property type="match status" value="1"/>
</dbReference>
<dbReference type="PANTHER" id="PTHR11903:SF37">
    <property type="entry name" value="PSI-PRODUCING OXYGENASE A"/>
    <property type="match status" value="1"/>
</dbReference>
<sequence length="1109" mass="124349">MHSTSVFDVARHPCLISIDIHDDDDTPALHVYFHHVLPQTVQALLACLSNGVLPELEQAANANEGLPKILKDFREQIKKGTHAYYEPSMLAAVLDAIKNVNALDDRKMLLEHILTILSHMPPGTIQTKIQNSVIEMRSSVRLEVYNDLSHPPPTYLGDEYKYRKADGSFNNISDPDMGKAGSPYARSVQQQHALPQNMLPDSGLVFDTLLKRDKFVKHPGGLSSMMFSFAALVIHTVFRTSHKDVSINETSSYVDLAPLYGHNEEALDKIRLRDGRGLLYPDTFAEDRLLLLPPAVCVLLVCFNRNHNYIASKLLEINERKTWQDPDTIPASDPQRAQKIVQQEEEIFQTARLVNCGWFGGIVFADYFGSILGLTREGSSWSLNPFGEIRQDDHSLFERGRGNVCSVEFNCLYRWHATTSVQDEEWVTKLLGGIFKDKPLDQVTVQDFMTAAKKIQAEEPEVTHWTFGGMQRQGDNTFKDEELASIIKDATEHPASAFKARGTPHVMKLHEIMGIESNRRWGVCSLNEFRKFIGLKPYASFKEWNPDPEIAEAAERLYGDIENLELYVGLQAEEAKPLVEGAGLCPGYTISRAILSDAIALTRGDRFFTADFTPFNLTAWGFADCQRDFEGPGNGSMLGRLLLRTLPGEFTPRSTYTWFPLQTPDAMRGFLANLGVEAQYEYVRPADPGQGAVVKSYGEVEQVLKSKDFRAPYWAKTKGIVEGNGFFIASEDVERGEREQREVLRVLTPTPEATDKIGQYFYEKTRALIAEKSYTLADKGTKCVDIVRDVLRYLPLHWVATEIAGLPLKKDKDSPGVYTEAQLYDMLADCYSYFFLDADPSKAMNLEDRVKEHIKDLKFHIKATLVMNAGGRMSIAAWMGTLQSLFVSAKQKKNYRAPFAETLFERGGSADEVTNNILALLIGGTVEFSQCLVNVVNYYIDQKGVDLADKKNAEKLSGYVYEALRIDPPFRGVYRESLENQTIGSLSVKKGTRVFADIASASQDPDVFPKPSDVSTSREPKERYLTGDGVARCLGTELATKIINQITVAVFEQPNLRRGPGLSGTLKRYKTQAENTQRWEYLGQDQLPTAWPTTMVLQYDAPVVVVNGS</sequence>
<dbReference type="InterPro" id="IPR034812">
    <property type="entry name" value="Ppo-like_N"/>
</dbReference>
<evidence type="ECO:0000256" key="6">
    <source>
        <dbReference type="ARBA" id="ARBA00023004"/>
    </source>
</evidence>
<dbReference type="AlphaFoldDB" id="A0A4Y9ZCA9"/>
<dbReference type="GO" id="GO:0016705">
    <property type="term" value="F:oxidoreductase activity, acting on paired donors, with incorporation or reduction of molecular oxygen"/>
    <property type="evidence" value="ECO:0007669"/>
    <property type="project" value="InterPro"/>
</dbReference>
<name>A0A4Y9ZCA9_9AGAM</name>
<evidence type="ECO:0000256" key="5">
    <source>
        <dbReference type="ARBA" id="ARBA00023002"/>
    </source>
</evidence>
<dbReference type="InterPro" id="IPR010255">
    <property type="entry name" value="Haem_peroxidase_sf"/>
</dbReference>
<keyword evidence="5" id="KW-0560">Oxidoreductase</keyword>
<gene>
    <name evidence="8" type="ORF">EVG20_g1973</name>
</gene>
<evidence type="ECO:0000256" key="1">
    <source>
        <dbReference type="ARBA" id="ARBA00011881"/>
    </source>
</evidence>
<dbReference type="GO" id="GO:0005506">
    <property type="term" value="F:iron ion binding"/>
    <property type="evidence" value="ECO:0007669"/>
    <property type="project" value="InterPro"/>
</dbReference>
<evidence type="ECO:0008006" key="10">
    <source>
        <dbReference type="Google" id="ProtNLM"/>
    </source>
</evidence>
<dbReference type="Pfam" id="PF00067">
    <property type="entry name" value="p450"/>
    <property type="match status" value="1"/>
</dbReference>
<dbReference type="STRING" id="205917.A0A4Y9ZCA9"/>
<dbReference type="InterPro" id="IPR050783">
    <property type="entry name" value="Oxylipin_biosynth_metab"/>
</dbReference>
<keyword evidence="9" id="KW-1185">Reference proteome</keyword>
<comment type="subunit">
    <text evidence="1">Homotetramer.</text>
</comment>
<evidence type="ECO:0000256" key="3">
    <source>
        <dbReference type="ARBA" id="ARBA00022723"/>
    </source>
</evidence>
<dbReference type="GO" id="GO:0020037">
    <property type="term" value="F:heme binding"/>
    <property type="evidence" value="ECO:0007669"/>
    <property type="project" value="InterPro"/>
</dbReference>
<dbReference type="SUPFAM" id="SSF48264">
    <property type="entry name" value="Cytochrome P450"/>
    <property type="match status" value="1"/>
</dbReference>
<evidence type="ECO:0000256" key="7">
    <source>
        <dbReference type="PIRSR" id="PIRSR619791-2"/>
    </source>
</evidence>
<dbReference type="Pfam" id="PF03098">
    <property type="entry name" value="An_peroxidase"/>
    <property type="match status" value="2"/>
</dbReference>
<comment type="caution">
    <text evidence="8">The sequence shown here is derived from an EMBL/GenBank/DDBJ whole genome shotgun (WGS) entry which is preliminary data.</text>
</comment>
<dbReference type="PANTHER" id="PTHR11903">
    <property type="entry name" value="PROSTAGLANDIN G/H SYNTHASE"/>
    <property type="match status" value="1"/>
</dbReference>
<reference evidence="8 9" key="1">
    <citation type="submission" date="2019-02" db="EMBL/GenBank/DDBJ databases">
        <title>Genome sequencing of the rare red list fungi Dentipellis fragilis.</title>
        <authorList>
            <person name="Buettner E."/>
            <person name="Kellner H."/>
        </authorList>
    </citation>
    <scope>NUCLEOTIDE SEQUENCE [LARGE SCALE GENOMIC DNA]</scope>
    <source>
        <strain evidence="8 9">DSM 105465</strain>
    </source>
</reference>
<dbReference type="InterPro" id="IPR019791">
    <property type="entry name" value="Haem_peroxidase_animal"/>
</dbReference>
<dbReference type="InterPro" id="IPR001128">
    <property type="entry name" value="Cyt_P450"/>
</dbReference>
<dbReference type="CDD" id="cd09817">
    <property type="entry name" value="linoleate_diol_synthase_like"/>
    <property type="match status" value="1"/>
</dbReference>
<keyword evidence="3 7" id="KW-0479">Metal-binding</keyword>
<evidence type="ECO:0000313" key="8">
    <source>
        <dbReference type="EMBL" id="TFY71039.1"/>
    </source>
</evidence>
<dbReference type="Gene3D" id="1.10.630.10">
    <property type="entry name" value="Cytochrome P450"/>
    <property type="match status" value="1"/>
</dbReference>
<dbReference type="GO" id="GO:0004497">
    <property type="term" value="F:monooxygenase activity"/>
    <property type="evidence" value="ECO:0007669"/>
    <property type="project" value="InterPro"/>
</dbReference>
<dbReference type="GO" id="GO:0006979">
    <property type="term" value="P:response to oxidative stress"/>
    <property type="evidence" value="ECO:0007669"/>
    <property type="project" value="InterPro"/>
</dbReference>
<dbReference type="GO" id="GO:0006631">
    <property type="term" value="P:fatty acid metabolic process"/>
    <property type="evidence" value="ECO:0007669"/>
    <property type="project" value="UniProtKB-ARBA"/>
</dbReference>
<evidence type="ECO:0000313" key="9">
    <source>
        <dbReference type="Proteomes" id="UP000298327"/>
    </source>
</evidence>
<dbReference type="SUPFAM" id="SSF48113">
    <property type="entry name" value="Heme-dependent peroxidases"/>
    <property type="match status" value="1"/>
</dbReference>
<evidence type="ECO:0000256" key="4">
    <source>
        <dbReference type="ARBA" id="ARBA00022964"/>
    </source>
</evidence>
<keyword evidence="6 7" id="KW-0408">Iron</keyword>